<feature type="non-terminal residue" evidence="3">
    <location>
        <position position="1"/>
    </location>
</feature>
<evidence type="ECO:0000256" key="1">
    <source>
        <dbReference type="ARBA" id="ARBA00023172"/>
    </source>
</evidence>
<dbReference type="GO" id="GO:0015074">
    <property type="term" value="P:DNA integration"/>
    <property type="evidence" value="ECO:0007669"/>
    <property type="project" value="InterPro"/>
</dbReference>
<organism evidence="3 4">
    <name type="scientific">Streblomastix strix</name>
    <dbReference type="NCBI Taxonomy" id="222440"/>
    <lineage>
        <taxon>Eukaryota</taxon>
        <taxon>Metamonada</taxon>
        <taxon>Preaxostyla</taxon>
        <taxon>Oxymonadida</taxon>
        <taxon>Streblomastigidae</taxon>
        <taxon>Streblomastix</taxon>
    </lineage>
</organism>
<name>A0A5J4TYG9_9EUKA</name>
<dbReference type="InterPro" id="IPR011010">
    <property type="entry name" value="DNA_brk_join_enz"/>
</dbReference>
<evidence type="ECO:0000313" key="4">
    <source>
        <dbReference type="Proteomes" id="UP000324800"/>
    </source>
</evidence>
<evidence type="ECO:0000313" key="3">
    <source>
        <dbReference type="EMBL" id="KAA6362455.1"/>
    </source>
</evidence>
<dbReference type="SUPFAM" id="SSF56349">
    <property type="entry name" value="DNA breaking-rejoining enzymes"/>
    <property type="match status" value="1"/>
</dbReference>
<dbReference type="Gene3D" id="1.10.443.10">
    <property type="entry name" value="Intergrase catalytic core"/>
    <property type="match status" value="1"/>
</dbReference>
<feature type="compositionally biased region" description="Basic and acidic residues" evidence="2">
    <location>
        <begin position="1"/>
        <end position="18"/>
    </location>
</feature>
<protein>
    <recommendedName>
        <fullName evidence="5">Tyr recombinase domain-containing protein</fullName>
    </recommendedName>
</protein>
<keyword evidence="1" id="KW-0233">DNA recombination</keyword>
<dbReference type="GO" id="GO:0003677">
    <property type="term" value="F:DNA binding"/>
    <property type="evidence" value="ECO:0007669"/>
    <property type="project" value="InterPro"/>
</dbReference>
<feature type="region of interest" description="Disordered" evidence="2">
    <location>
        <begin position="1"/>
        <end position="23"/>
    </location>
</feature>
<dbReference type="AlphaFoldDB" id="A0A5J4TYG9"/>
<evidence type="ECO:0000256" key="2">
    <source>
        <dbReference type="SAM" id="MobiDB-lite"/>
    </source>
</evidence>
<proteinExistence type="predicted"/>
<dbReference type="InterPro" id="IPR013762">
    <property type="entry name" value="Integrase-like_cat_sf"/>
</dbReference>
<dbReference type="EMBL" id="SNRW01024184">
    <property type="protein sequence ID" value="KAA6362455.1"/>
    <property type="molecule type" value="Genomic_DNA"/>
</dbReference>
<gene>
    <name evidence="3" type="ORF">EZS28_042018</name>
</gene>
<comment type="caution">
    <text evidence="3">The sequence shown here is derived from an EMBL/GenBank/DDBJ whole genome shotgun (WGS) entry which is preliminary data.</text>
</comment>
<accession>A0A5J4TYG9</accession>
<dbReference type="GO" id="GO:0006310">
    <property type="term" value="P:DNA recombination"/>
    <property type="evidence" value="ECO:0007669"/>
    <property type="project" value="UniProtKB-KW"/>
</dbReference>
<dbReference type="Proteomes" id="UP000324800">
    <property type="component" value="Unassembled WGS sequence"/>
</dbReference>
<evidence type="ECO:0008006" key="5">
    <source>
        <dbReference type="Google" id="ProtNLM"/>
    </source>
</evidence>
<sequence length="421" mass="49102">LYYQREDSGDGTENERQASKTSTRQCWRLPSGPVADVGRDLLMRCMKMRRFSEEKDNILFKGQMFNTVKRYFYSLEYLWYWLDKDKITTEEKMKRDAEVILTEVIAFHTRQNSSVASAKSYKACITTTLSFIYKENLESSTTSKLIDKALANATISYRRYQDIWNIQILFNRWRLNETAAIRLKFFNVNKAENQAFVRFAPNQANAIETYEVYETDNEKLSPKLAIYEWIERLKKQFPKGKDLLLWHKDFKKPTTTKDVSQQHTKLLRELRIIGASAYSIRHSVTTELAKLGITKRDLATFRLHSQNSCTVQQFYIITSQIRVNDIARQLTSNPGQDNESLNQVSQQRCEIGREGGYHLLSSSPSESGQLFDIPVSPYLTSSPPKTCIPTRIEIEIWRKFPREPKDRTSRMMLKVGLELVE</sequence>
<reference evidence="3 4" key="1">
    <citation type="submission" date="2019-03" db="EMBL/GenBank/DDBJ databases">
        <title>Single cell metagenomics reveals metabolic interactions within the superorganism composed of flagellate Streblomastix strix and complex community of Bacteroidetes bacteria on its surface.</title>
        <authorList>
            <person name="Treitli S.C."/>
            <person name="Kolisko M."/>
            <person name="Husnik F."/>
            <person name="Keeling P."/>
            <person name="Hampl V."/>
        </authorList>
    </citation>
    <scope>NUCLEOTIDE SEQUENCE [LARGE SCALE GENOMIC DNA]</scope>
    <source>
        <strain evidence="3">ST1C</strain>
    </source>
</reference>